<comment type="caution">
    <text evidence="3">The sequence shown here is derived from an EMBL/GenBank/DDBJ whole genome shotgun (WGS) entry which is preliminary data.</text>
</comment>
<dbReference type="EMBL" id="QQRQ01000050">
    <property type="protein sequence ID" value="RFT05570.1"/>
    <property type="molecule type" value="Genomic_DNA"/>
</dbReference>
<protein>
    <submittedName>
        <fullName evidence="3">Uncharacterized protein</fullName>
    </submittedName>
</protein>
<dbReference type="GO" id="GO:0005737">
    <property type="term" value="C:cytoplasm"/>
    <property type="evidence" value="ECO:0007669"/>
    <property type="project" value="TreeGrafter"/>
</dbReference>
<dbReference type="InterPro" id="IPR027417">
    <property type="entry name" value="P-loop_NTPase"/>
</dbReference>
<keyword evidence="1" id="KW-0547">Nucleotide-binding</keyword>
<accession>A0A3E2B0J0</accession>
<evidence type="ECO:0000256" key="2">
    <source>
        <dbReference type="ARBA" id="ARBA00022840"/>
    </source>
</evidence>
<dbReference type="GO" id="GO:0005524">
    <property type="term" value="F:ATP binding"/>
    <property type="evidence" value="ECO:0007669"/>
    <property type="project" value="UniProtKB-KW"/>
</dbReference>
<dbReference type="GeneID" id="97996437"/>
<keyword evidence="4" id="KW-1185">Reference proteome</keyword>
<dbReference type="Gene3D" id="1.25.40.10">
    <property type="entry name" value="Tetratricopeptide repeat domain"/>
    <property type="match status" value="2"/>
</dbReference>
<dbReference type="RefSeq" id="WP_117143007.1">
    <property type="nucleotide sequence ID" value="NZ_CAKXRM010000002.1"/>
</dbReference>
<dbReference type="SUPFAM" id="SSF52540">
    <property type="entry name" value="P-loop containing nucleoside triphosphate hydrolases"/>
    <property type="match status" value="1"/>
</dbReference>
<dbReference type="SMART" id="SM00028">
    <property type="entry name" value="TPR"/>
    <property type="match status" value="5"/>
</dbReference>
<evidence type="ECO:0000256" key="1">
    <source>
        <dbReference type="ARBA" id="ARBA00022741"/>
    </source>
</evidence>
<name>A0A3E2B0J0_9FIRM</name>
<reference evidence="3 4" key="1">
    <citation type="submission" date="2018-07" db="EMBL/GenBank/DDBJ databases">
        <title>GABA Modulating Bacteria of the Human Gut Microbiota.</title>
        <authorList>
            <person name="Strandwitz P."/>
            <person name="Kim K.H."/>
            <person name="Terekhova D."/>
            <person name="Liu J.K."/>
            <person name="Sharma A."/>
            <person name="Levering J."/>
            <person name="Mcdonald D."/>
            <person name="Dietrich D."/>
            <person name="Ramadhar T.R."/>
            <person name="Lekbua A."/>
            <person name="Mroue N."/>
            <person name="Liston C."/>
            <person name="Stewart E.J."/>
            <person name="Dubin M.J."/>
            <person name="Zengler K."/>
            <person name="Knight R."/>
            <person name="Gilbert J.A."/>
            <person name="Clardy J."/>
            <person name="Lewis K."/>
        </authorList>
    </citation>
    <scope>NUCLEOTIDE SEQUENCE [LARGE SCALE GENOMIC DNA]</scope>
    <source>
        <strain evidence="3 4">KLE1738</strain>
    </source>
</reference>
<dbReference type="AlphaFoldDB" id="A0A3E2B0J0"/>
<proteinExistence type="predicted"/>
<evidence type="ECO:0000313" key="4">
    <source>
        <dbReference type="Proteomes" id="UP000260649"/>
    </source>
</evidence>
<dbReference type="PANTHER" id="PTHR16305">
    <property type="entry name" value="TESTICULAR SOLUBLE ADENYLYL CYCLASE"/>
    <property type="match status" value="1"/>
</dbReference>
<dbReference type="Proteomes" id="UP000260649">
    <property type="component" value="Unassembled WGS sequence"/>
</dbReference>
<gene>
    <name evidence="3" type="ORF">DV520_11925</name>
</gene>
<dbReference type="Gene3D" id="3.40.50.300">
    <property type="entry name" value="P-loop containing nucleotide triphosphate hydrolases"/>
    <property type="match status" value="1"/>
</dbReference>
<dbReference type="GO" id="GO:0004016">
    <property type="term" value="F:adenylate cyclase activity"/>
    <property type="evidence" value="ECO:0007669"/>
    <property type="project" value="TreeGrafter"/>
</dbReference>
<dbReference type="InterPro" id="IPR011990">
    <property type="entry name" value="TPR-like_helical_dom_sf"/>
</dbReference>
<sequence>MKLNDYSSLLSELRKGERQRVYILTGERGLGKHSVLSAAAETIKETAPDATILSVHPDAFSFSLWPMEEALRQSTPDAALPSHEMKDGLNYPEQLIRSILELCSGKKRTIIFLNRLQSFNDDLWSFTTKLLRLLLDPYRSFNVCFCCCLHTDGVLRSQSGTQTRSADQLIGLFSRYPQSTCYLYFHPWSREGLQRFLENELFQGKLRMAPGQRGLLLDAAMGNPATLINLTERMKARGLLYEENGFYCCGSIDGTVLLTCGPVPATEEYTRMEHPLQELLRGSSVIGVEFEAQLLSDPLGFWAVKDKLRRLLSISRIIQRKVDDLYEFESIFARLSIRDLVSKEESVLWNSRLGEYFWKLSQRQITEGAVSASLNSLKKSAFYYDEAMNRAQAMQLYERLSMELMSIMQYRDAVKVLRRMRDLCELVPDLRTPNDLNRTWQLEGDCYRYCSDFSKAITAYETFLERAKLTKYERMDAQCSYCVVLYESGEISRPLEHLRTLLSELQKETGPQAASILVRTLSCLTSIEETLCDPMHEFHFNAALDIAKRYHLEDEYYVLLRKSLIVHKGVYGISLMESARVYFERIGNQKELARTLCNLAAELLLHGDLEQARSNYQHSAEILRSFGAETIYVPINGLGDYWCLRGNFERALSLFEEAYREEYDAFTRIAIRINQATAHRKLGHYDAAAERLAQAEKISNSGDAAEYAILLPHLLIGKALLLYDRGELEEVYPLFLKYIQEDPSFGRRRLALAGQYIQKICAYFQRPVPDGVDAFAKATSPADERLLRHGITLIRFSITE</sequence>
<organism evidence="3 4">
    <name type="scientific">Evtepia gabavorous</name>
    <dbReference type="NCBI Taxonomy" id="2211183"/>
    <lineage>
        <taxon>Bacteria</taxon>
        <taxon>Bacillati</taxon>
        <taxon>Bacillota</taxon>
        <taxon>Clostridia</taxon>
        <taxon>Eubacteriales</taxon>
        <taxon>Evtepia</taxon>
    </lineage>
</organism>
<keyword evidence="2" id="KW-0067">ATP-binding</keyword>
<dbReference type="PANTHER" id="PTHR16305:SF28">
    <property type="entry name" value="GUANYLATE CYCLASE DOMAIN-CONTAINING PROTEIN"/>
    <property type="match status" value="1"/>
</dbReference>
<evidence type="ECO:0000313" key="3">
    <source>
        <dbReference type="EMBL" id="RFT05570.1"/>
    </source>
</evidence>
<dbReference type="InterPro" id="IPR019734">
    <property type="entry name" value="TPR_rpt"/>
</dbReference>
<dbReference type="SUPFAM" id="SSF48452">
    <property type="entry name" value="TPR-like"/>
    <property type="match status" value="3"/>
</dbReference>